<dbReference type="SUPFAM" id="SSF47384">
    <property type="entry name" value="Homodimeric domain of signal transducing histidine kinase"/>
    <property type="match status" value="1"/>
</dbReference>
<dbReference type="SUPFAM" id="SSF55874">
    <property type="entry name" value="ATPase domain of HSP90 chaperone/DNA topoisomerase II/histidine kinase"/>
    <property type="match status" value="1"/>
</dbReference>
<keyword evidence="4" id="KW-0472">Membrane</keyword>
<dbReference type="PROSITE" id="PS50109">
    <property type="entry name" value="HIS_KIN"/>
    <property type="match status" value="1"/>
</dbReference>
<keyword evidence="4" id="KW-0812">Transmembrane</keyword>
<dbReference type="Gene3D" id="1.10.287.130">
    <property type="match status" value="1"/>
</dbReference>
<dbReference type="SMART" id="SM00387">
    <property type="entry name" value="HATPase_c"/>
    <property type="match status" value="1"/>
</dbReference>
<keyword evidence="4" id="KW-1133">Transmembrane helix</keyword>
<evidence type="ECO:0000313" key="6">
    <source>
        <dbReference type="EMBL" id="EAU00244.1"/>
    </source>
</evidence>
<dbReference type="OrthoDB" id="9761634at2"/>
<feature type="domain" description="Histidine kinase" evidence="5">
    <location>
        <begin position="177"/>
        <end position="375"/>
    </location>
</feature>
<comment type="catalytic activity">
    <reaction evidence="1">
        <text>ATP + protein L-histidine = ADP + protein N-phospho-L-histidine.</text>
        <dbReference type="EC" id="2.7.13.3"/>
    </reaction>
</comment>
<dbReference type="RefSeq" id="WP_011992154.1">
    <property type="nucleotide sequence ID" value="NC_009715.2"/>
</dbReference>
<proteinExistence type="predicted"/>
<feature type="transmembrane region" description="Helical" evidence="4">
    <location>
        <begin position="138"/>
        <end position="157"/>
    </location>
</feature>
<evidence type="ECO:0000256" key="1">
    <source>
        <dbReference type="ARBA" id="ARBA00000085"/>
    </source>
</evidence>
<evidence type="ECO:0000256" key="3">
    <source>
        <dbReference type="ARBA" id="ARBA00022553"/>
    </source>
</evidence>
<evidence type="ECO:0000256" key="4">
    <source>
        <dbReference type="SAM" id="Phobius"/>
    </source>
</evidence>
<keyword evidence="7" id="KW-1185">Reference proteome</keyword>
<dbReference type="Proteomes" id="UP000006380">
    <property type="component" value="Chromosome"/>
</dbReference>
<feature type="transmembrane region" description="Helical" evidence="4">
    <location>
        <begin position="6"/>
        <end position="30"/>
    </location>
</feature>
<evidence type="ECO:0000256" key="2">
    <source>
        <dbReference type="ARBA" id="ARBA00012438"/>
    </source>
</evidence>
<dbReference type="Pfam" id="PF00512">
    <property type="entry name" value="HisKA"/>
    <property type="match status" value="1"/>
</dbReference>
<accession>A7GXV2</accession>
<dbReference type="PANTHER" id="PTHR43547:SF2">
    <property type="entry name" value="HYBRID SIGNAL TRANSDUCTION HISTIDINE KINASE C"/>
    <property type="match status" value="1"/>
</dbReference>
<dbReference type="HOGENOM" id="CLU_000445_89_10_7"/>
<dbReference type="GO" id="GO:0000155">
    <property type="term" value="F:phosphorelay sensor kinase activity"/>
    <property type="evidence" value="ECO:0007669"/>
    <property type="project" value="InterPro"/>
</dbReference>
<reference evidence="6" key="1">
    <citation type="submission" date="2016-07" db="EMBL/GenBank/DDBJ databases">
        <title>Comparative genomics of the Campylobacter concisus group.</title>
        <authorList>
            <person name="Miller W.G."/>
            <person name="Yee E."/>
            <person name="Chapman M.H."/>
            <person name="Huynh S."/>
            <person name="Bono J.L."/>
            <person name="On S.L.W."/>
            <person name="StLeger J."/>
            <person name="Foster G."/>
            <person name="Parker C.T."/>
        </authorList>
    </citation>
    <scope>NUCLEOTIDE SEQUENCE</scope>
    <source>
        <strain evidence="6">525.92</strain>
    </source>
</reference>
<keyword evidence="6" id="KW-0418">Kinase</keyword>
<dbReference type="AlphaFoldDB" id="A7GXV2"/>
<dbReference type="InterPro" id="IPR003661">
    <property type="entry name" value="HisK_dim/P_dom"/>
</dbReference>
<dbReference type="InterPro" id="IPR005467">
    <property type="entry name" value="His_kinase_dom"/>
</dbReference>
<dbReference type="InterPro" id="IPR036890">
    <property type="entry name" value="HATPase_C_sf"/>
</dbReference>
<keyword evidence="3" id="KW-0597">Phosphoprotein</keyword>
<keyword evidence="6" id="KW-0808">Transferase</keyword>
<dbReference type="InterPro" id="IPR003594">
    <property type="entry name" value="HATPase_dom"/>
</dbReference>
<dbReference type="Pfam" id="PF02518">
    <property type="entry name" value="HATPase_c"/>
    <property type="match status" value="1"/>
</dbReference>
<protein>
    <recommendedName>
        <fullName evidence="2">histidine kinase</fullName>
        <ecNumber evidence="2">2.7.13.3</ecNumber>
    </recommendedName>
</protein>
<dbReference type="SMART" id="SM00388">
    <property type="entry name" value="HisKA"/>
    <property type="match status" value="1"/>
</dbReference>
<gene>
    <name evidence="6" type="ORF">CCV52592_0137</name>
</gene>
<organism evidence="6 7">
    <name type="scientific">Campylobacter curvus (strain 525.92)</name>
    <dbReference type="NCBI Taxonomy" id="360105"/>
    <lineage>
        <taxon>Bacteria</taxon>
        <taxon>Pseudomonadati</taxon>
        <taxon>Campylobacterota</taxon>
        <taxon>Epsilonproteobacteria</taxon>
        <taxon>Campylobacterales</taxon>
        <taxon>Campylobacteraceae</taxon>
        <taxon>Campylobacter</taxon>
    </lineage>
</organism>
<dbReference type="InterPro" id="IPR036097">
    <property type="entry name" value="HisK_dim/P_sf"/>
</dbReference>
<name>A7GXV2_CAMC5</name>
<evidence type="ECO:0000259" key="5">
    <source>
        <dbReference type="PROSITE" id="PS50109"/>
    </source>
</evidence>
<dbReference type="Gene3D" id="3.30.565.10">
    <property type="entry name" value="Histidine kinase-like ATPase, C-terminal domain"/>
    <property type="match status" value="1"/>
</dbReference>
<dbReference type="EC" id="2.7.13.3" evidence="2"/>
<dbReference type="CDD" id="cd00082">
    <property type="entry name" value="HisKA"/>
    <property type="match status" value="1"/>
</dbReference>
<dbReference type="STRING" id="360105.CCV52592_0137"/>
<sequence length="375" mass="43043">MLNKRHVLPIFLLYFLTSITFTVLFAGIFYQNEKMFIIDKDTFELRDLRRELQMKLDKHGELDDDDFDDFEAYVVDLKTGDIIEDDFDVRPNMPSSYEDGNSLVVQFNIADKNAQNEYYIAIKTTGVKTKLFRLKLKILFASLGVLAAVLLIAYFIIRLSLRPLYEKIEFLDGFIRDTTHEINTPLSVILMSIELFKSDPAKYLSNIKTAATTIANLYEDLVALRLKNGAKDEKERLDLTRMLSERIEYFSTSIEQKNINLKLDLANDVSLFTSKFKLRKIIDNLLSNAVKYCNEGGNISVNLTPGELNIKNSGKGIAKQNLPHIFELYTRFDEQNGGFGIGLNIVKKFCDELNFKISCQSDERLTSFEVKFSKA</sequence>
<dbReference type="EMBL" id="CP000767">
    <property type="protein sequence ID" value="EAU00244.1"/>
    <property type="molecule type" value="Genomic_DNA"/>
</dbReference>
<evidence type="ECO:0000313" key="7">
    <source>
        <dbReference type="Proteomes" id="UP000006380"/>
    </source>
</evidence>
<dbReference type="PANTHER" id="PTHR43547">
    <property type="entry name" value="TWO-COMPONENT HISTIDINE KINASE"/>
    <property type="match status" value="1"/>
</dbReference>
<dbReference type="KEGG" id="ccv:CCV52592_0137"/>